<feature type="binding site" evidence="10">
    <location>
        <position position="210"/>
    </location>
    <ligand>
        <name>Zn(2+)</name>
        <dbReference type="ChEBI" id="CHEBI:29105"/>
    </ligand>
</feature>
<evidence type="ECO:0000256" key="2">
    <source>
        <dbReference type="ARBA" id="ARBA00022598"/>
    </source>
</evidence>
<comment type="pathway">
    <text evidence="1 10">Purine metabolism; 7-cyano-7-deazaguanine biosynthesis.</text>
</comment>
<evidence type="ECO:0000256" key="10">
    <source>
        <dbReference type="HAMAP-Rule" id="MF_01633"/>
    </source>
</evidence>
<dbReference type="Gene3D" id="3.40.50.620">
    <property type="entry name" value="HUPs"/>
    <property type="match status" value="1"/>
</dbReference>
<evidence type="ECO:0000256" key="1">
    <source>
        <dbReference type="ARBA" id="ARBA00005061"/>
    </source>
</evidence>
<dbReference type="HAMAP" id="MF_01633">
    <property type="entry name" value="QueC"/>
    <property type="match status" value="1"/>
</dbReference>
<evidence type="ECO:0000256" key="3">
    <source>
        <dbReference type="ARBA" id="ARBA00022723"/>
    </source>
</evidence>
<reference evidence="11 12" key="1">
    <citation type="submission" date="2024-10" db="EMBL/GenBank/DDBJ databases">
        <title>The Natural Products Discovery Center: Release of the First 8490 Sequenced Strains for Exploring Actinobacteria Biosynthetic Diversity.</title>
        <authorList>
            <person name="Kalkreuter E."/>
            <person name="Kautsar S.A."/>
            <person name="Yang D."/>
            <person name="Bader C.D."/>
            <person name="Teijaro C.N."/>
            <person name="Fluegel L."/>
            <person name="Davis C.M."/>
            <person name="Simpson J.R."/>
            <person name="Lauterbach L."/>
            <person name="Steele A.D."/>
            <person name="Gui C."/>
            <person name="Meng S."/>
            <person name="Li G."/>
            <person name="Viehrig K."/>
            <person name="Ye F."/>
            <person name="Su P."/>
            <person name="Kiefer A.F."/>
            <person name="Nichols A."/>
            <person name="Cepeda A.J."/>
            <person name="Yan W."/>
            <person name="Fan B."/>
            <person name="Jiang Y."/>
            <person name="Adhikari A."/>
            <person name="Zheng C.-J."/>
            <person name="Schuster L."/>
            <person name="Cowan T.M."/>
            <person name="Smanski M.J."/>
            <person name="Chevrette M.G."/>
            <person name="De Carvalho L.P.S."/>
            <person name="Shen B."/>
        </authorList>
    </citation>
    <scope>NUCLEOTIDE SEQUENCE [LARGE SCALE GENOMIC DNA]</scope>
    <source>
        <strain evidence="11 12">NPDC002173</strain>
    </source>
</reference>
<protein>
    <recommendedName>
        <fullName evidence="8 10">7-cyano-7-deazaguanine synthase</fullName>
        <ecNumber evidence="8 10">6.3.4.20</ecNumber>
    </recommendedName>
    <alternativeName>
        <fullName evidence="10">7-cyano-7-carbaguanine synthase</fullName>
    </alternativeName>
    <alternativeName>
        <fullName evidence="10">PreQ(0) synthase</fullName>
    </alternativeName>
    <alternativeName>
        <fullName evidence="10">Queuosine biosynthesis protein QueC</fullName>
    </alternativeName>
</protein>
<comment type="cofactor">
    <cofactor evidence="10">
        <name>Zn(2+)</name>
        <dbReference type="ChEBI" id="CHEBI:29105"/>
    </cofactor>
    <text evidence="10">Binds 1 zinc ion per subunit.</text>
</comment>
<feature type="binding site" evidence="10">
    <location>
        <position position="221"/>
    </location>
    <ligand>
        <name>Zn(2+)</name>
        <dbReference type="ChEBI" id="CHEBI:29105"/>
    </ligand>
</feature>
<dbReference type="InterPro" id="IPR014729">
    <property type="entry name" value="Rossmann-like_a/b/a_fold"/>
</dbReference>
<keyword evidence="12" id="KW-1185">Reference proteome</keyword>
<keyword evidence="3 10" id="KW-0479">Metal-binding</keyword>
<evidence type="ECO:0000256" key="9">
    <source>
        <dbReference type="ARBA" id="ARBA00047890"/>
    </source>
</evidence>
<name>A0ABW6SKN1_9ACTN</name>
<keyword evidence="5 10" id="KW-0862">Zinc</keyword>
<comment type="catalytic activity">
    <reaction evidence="9 10">
        <text>7-carboxy-7-carbaguanine + NH4(+) + 2 ATP = 7-cyano-7-carbaguanine + 2 AMP + 2 diphosphate + 2 H(+)</text>
        <dbReference type="Rhea" id="RHEA:27982"/>
        <dbReference type="ChEBI" id="CHEBI:15378"/>
        <dbReference type="ChEBI" id="CHEBI:28938"/>
        <dbReference type="ChEBI" id="CHEBI:30616"/>
        <dbReference type="ChEBI" id="CHEBI:33019"/>
        <dbReference type="ChEBI" id="CHEBI:45075"/>
        <dbReference type="ChEBI" id="CHEBI:61036"/>
        <dbReference type="ChEBI" id="CHEBI:456215"/>
        <dbReference type="EC" id="6.3.4.20"/>
    </reaction>
</comment>
<sequence>MTSTSSLPIPERLKESPAGRHIRHAVTIVSGGLDSITLAYWLHAHTERLTLLSADYGQRHVKELQFARTAARDLNANHEIVDLTSVGTLLQGSALTDTAVAMPDGHYTDTSMSSTVVANRNALLLDIASAVAVAVGADIVAYGAHAGDHTVYPDCRGEFVDAYRRMVLLANEGFIADGFDVVAPFLTWSKADIIALGAQLAVPFGATWSCYRGGDVHCGTCGTCVERREAFTQARVPDPTVYQTALPEVG</sequence>
<evidence type="ECO:0000313" key="12">
    <source>
        <dbReference type="Proteomes" id="UP001602013"/>
    </source>
</evidence>
<evidence type="ECO:0000256" key="5">
    <source>
        <dbReference type="ARBA" id="ARBA00022833"/>
    </source>
</evidence>
<dbReference type="EMBL" id="JBIASD010000004">
    <property type="protein sequence ID" value="MFF3665506.1"/>
    <property type="molecule type" value="Genomic_DNA"/>
</dbReference>
<comment type="similarity">
    <text evidence="7 10">Belongs to the QueC family.</text>
</comment>
<evidence type="ECO:0000256" key="6">
    <source>
        <dbReference type="ARBA" id="ARBA00022840"/>
    </source>
</evidence>
<dbReference type="Proteomes" id="UP001602013">
    <property type="component" value="Unassembled WGS sequence"/>
</dbReference>
<keyword evidence="4 10" id="KW-0547">Nucleotide-binding</keyword>
<evidence type="ECO:0000313" key="11">
    <source>
        <dbReference type="EMBL" id="MFF3665506.1"/>
    </source>
</evidence>
<keyword evidence="6 10" id="KW-0067">ATP-binding</keyword>
<evidence type="ECO:0000256" key="8">
    <source>
        <dbReference type="ARBA" id="ARBA00039149"/>
    </source>
</evidence>
<dbReference type="PANTHER" id="PTHR42914">
    <property type="entry name" value="7-CYANO-7-DEAZAGUANINE SYNTHASE"/>
    <property type="match status" value="1"/>
</dbReference>
<accession>A0ABW6SKN1</accession>
<feature type="binding site" evidence="10">
    <location>
        <position position="224"/>
    </location>
    <ligand>
        <name>Zn(2+)</name>
        <dbReference type="ChEBI" id="CHEBI:29105"/>
    </ligand>
</feature>
<evidence type="ECO:0000256" key="7">
    <source>
        <dbReference type="ARBA" id="ARBA00037993"/>
    </source>
</evidence>
<gene>
    <name evidence="10 11" type="primary">queC</name>
    <name evidence="11" type="ORF">ACFYXI_07915</name>
</gene>
<dbReference type="CDD" id="cd01995">
    <property type="entry name" value="QueC-like"/>
    <property type="match status" value="1"/>
</dbReference>
<dbReference type="GO" id="GO:0016874">
    <property type="term" value="F:ligase activity"/>
    <property type="evidence" value="ECO:0007669"/>
    <property type="project" value="UniProtKB-KW"/>
</dbReference>
<evidence type="ECO:0000256" key="4">
    <source>
        <dbReference type="ARBA" id="ARBA00022741"/>
    </source>
</evidence>
<feature type="binding site" evidence="10">
    <location>
        <position position="218"/>
    </location>
    <ligand>
        <name>Zn(2+)</name>
        <dbReference type="ChEBI" id="CHEBI:29105"/>
    </ligand>
</feature>
<comment type="caution">
    <text evidence="11">The sequence shown here is derived from an EMBL/GenBank/DDBJ whole genome shotgun (WGS) entry which is preliminary data.</text>
</comment>
<organism evidence="11 12">
    <name type="scientific">Microtetraspora malaysiensis</name>
    <dbReference type="NCBI Taxonomy" id="161358"/>
    <lineage>
        <taxon>Bacteria</taxon>
        <taxon>Bacillati</taxon>
        <taxon>Actinomycetota</taxon>
        <taxon>Actinomycetes</taxon>
        <taxon>Streptosporangiales</taxon>
        <taxon>Streptosporangiaceae</taxon>
        <taxon>Microtetraspora</taxon>
    </lineage>
</organism>
<keyword evidence="2 10" id="KW-0436">Ligase</keyword>
<dbReference type="RefSeq" id="WP_387409516.1">
    <property type="nucleotide sequence ID" value="NZ_JBIASD010000004.1"/>
</dbReference>
<comment type="function">
    <text evidence="10">Catalyzes the ATP-dependent conversion of 7-carboxy-7-deazaguanine (CDG) to 7-cyano-7-deazaguanine (preQ(0)).</text>
</comment>
<dbReference type="PIRSF" id="PIRSF006293">
    <property type="entry name" value="ExsB"/>
    <property type="match status" value="1"/>
</dbReference>
<dbReference type="SUPFAM" id="SSF52402">
    <property type="entry name" value="Adenine nucleotide alpha hydrolases-like"/>
    <property type="match status" value="1"/>
</dbReference>
<keyword evidence="10" id="KW-0671">Queuosine biosynthesis</keyword>
<dbReference type="InterPro" id="IPR018317">
    <property type="entry name" value="QueC"/>
</dbReference>
<dbReference type="NCBIfam" id="TIGR00364">
    <property type="entry name" value="7-cyano-7-deazaguanine synthase QueC"/>
    <property type="match status" value="1"/>
</dbReference>
<feature type="binding site" evidence="10">
    <location>
        <begin position="29"/>
        <end position="39"/>
    </location>
    <ligand>
        <name>ATP</name>
        <dbReference type="ChEBI" id="CHEBI:30616"/>
    </ligand>
</feature>
<dbReference type="PANTHER" id="PTHR42914:SF1">
    <property type="entry name" value="7-CYANO-7-DEAZAGUANINE SYNTHASE"/>
    <property type="match status" value="1"/>
</dbReference>
<dbReference type="EC" id="6.3.4.20" evidence="8 10"/>
<dbReference type="Pfam" id="PF06508">
    <property type="entry name" value="QueC"/>
    <property type="match status" value="1"/>
</dbReference>
<proteinExistence type="inferred from homology"/>